<evidence type="ECO:0000313" key="3">
    <source>
        <dbReference type="EMBL" id="CEF57267.1"/>
    </source>
</evidence>
<gene>
    <name evidence="3" type="ORF">AGA_2584</name>
    <name evidence="4" type="ORF">GOB80_03560</name>
</gene>
<evidence type="ECO:0000313" key="4">
    <source>
        <dbReference type="EMBL" id="NHO38771.1"/>
    </source>
</evidence>
<evidence type="ECO:0000313" key="6">
    <source>
        <dbReference type="Proteomes" id="UP000657200"/>
    </source>
</evidence>
<evidence type="ECO:0000256" key="1">
    <source>
        <dbReference type="SAM" id="MobiDB-lite"/>
    </source>
</evidence>
<reference evidence="4 6" key="3">
    <citation type="journal article" date="2020" name="Int. J. Syst. Evol. Microbiol.">
        <title>Novel acetic acid bacteria from cider fermentations: Acetobacter conturbans sp. nov. and Acetobacter fallax sp. nov.</title>
        <authorList>
            <person name="Sombolestani A.S."/>
            <person name="Cleenwerck I."/>
            <person name="Cnockaert M."/>
            <person name="Borremans W."/>
            <person name="Wieme A.D."/>
            <person name="De Vuyst L."/>
            <person name="Vandamme P."/>
        </authorList>
    </citation>
    <scope>NUCLEOTIDE SEQUENCE [LARGE SCALE GENOMIC DNA]</scope>
    <source>
        <strain evidence="4 6">LMG 23848</strain>
    </source>
</reference>
<dbReference type="Pfam" id="PF16220">
    <property type="entry name" value="DUF4880"/>
    <property type="match status" value="1"/>
</dbReference>
<name>A0A0U5F6J6_9PROT</name>
<feature type="region of interest" description="Disordered" evidence="1">
    <location>
        <begin position="1"/>
        <end position="20"/>
    </location>
</feature>
<evidence type="ECO:0000313" key="5">
    <source>
        <dbReference type="Proteomes" id="UP000068250"/>
    </source>
</evidence>
<organism evidence="3 5">
    <name type="scientific">Acetobacter ghanensis</name>
    <dbReference type="NCBI Taxonomy" id="431306"/>
    <lineage>
        <taxon>Bacteria</taxon>
        <taxon>Pseudomonadati</taxon>
        <taxon>Pseudomonadota</taxon>
        <taxon>Alphaproteobacteria</taxon>
        <taxon>Acetobacterales</taxon>
        <taxon>Acetobacteraceae</taxon>
        <taxon>Acetobacter</taxon>
    </lineage>
</organism>
<dbReference type="RefSeq" id="WP_059024505.1">
    <property type="nucleotide sequence ID" value="NZ_JBNZCO010000007.1"/>
</dbReference>
<dbReference type="GO" id="GO:0016989">
    <property type="term" value="F:sigma factor antagonist activity"/>
    <property type="evidence" value="ECO:0007669"/>
    <property type="project" value="TreeGrafter"/>
</dbReference>
<accession>A0A0U5F6J6</accession>
<dbReference type="Proteomes" id="UP000068250">
    <property type="component" value="Chromosome I"/>
</dbReference>
<reference evidence="5" key="1">
    <citation type="submission" date="2014-09" db="EMBL/GenBank/DDBJ databases">
        <authorList>
            <person name="Illeghems K.G."/>
        </authorList>
    </citation>
    <scope>NUCLEOTIDE SEQUENCE [LARGE SCALE GENOMIC DNA]</scope>
    <source>
        <strain evidence="5">LMG 23848T</strain>
    </source>
</reference>
<dbReference type="PANTHER" id="PTHR30273:SF2">
    <property type="entry name" value="PROTEIN FECR"/>
    <property type="match status" value="1"/>
</dbReference>
<dbReference type="STRING" id="431306.AGA_2584"/>
<dbReference type="Proteomes" id="UP000657200">
    <property type="component" value="Unassembled WGS sequence"/>
</dbReference>
<sequence>MRRGARVSPTLANASPEEAAAGWTARLDKGPLSTGEQQAFQHWLDQDIRHKGAFLRAKAIWHASGRLGALQGPKGPAIAHPERLPTLPRRRFFAAAAAAVVLLAAPKRQGKANSLYTTNNAVSAPLNTAFGTITLDCFSRLKMGLESNRLVNGRCCVQGRTGMIMKAGDFIFAPHGRMLLSCTPTQVMATTVSGTVRLRRHHSDEWWTLTSGAQITLRGDLPPEIRSLLPEELDSQNAWSIGRLEVHDESMASIANTFNRYNQRQLHVAPALANRRLTGVFSLNHPEEFASAARTILGARLTENTQSLLLY</sequence>
<dbReference type="OrthoDB" id="7462608at2"/>
<dbReference type="PATRIC" id="fig|431306.5.peg.2667"/>
<dbReference type="AlphaFoldDB" id="A0A0U5F6J6"/>
<dbReference type="PANTHER" id="PTHR30273">
    <property type="entry name" value="PERIPLASMIC SIGNAL SENSOR AND SIGMA FACTOR ACTIVATOR FECR-RELATED"/>
    <property type="match status" value="1"/>
</dbReference>
<keyword evidence="6" id="KW-1185">Reference proteome</keyword>
<feature type="domain" description="FecR N-terminal" evidence="2">
    <location>
        <begin position="18"/>
        <end position="59"/>
    </location>
</feature>
<reference evidence="3" key="2">
    <citation type="submission" date="2014-09" db="EMBL/GenBank/DDBJ databases">
        <authorList>
            <person name="Magalhaes I.L.F."/>
            <person name="Oliveira U."/>
            <person name="Santos F.R."/>
            <person name="Vidigal T.H.D.A."/>
            <person name="Brescovit A.D."/>
            <person name="Santos A.J."/>
        </authorList>
    </citation>
    <scope>NUCLEOTIDE SEQUENCE</scope>
    <source>
        <strain evidence="3">LMG 23848T</strain>
    </source>
</reference>
<proteinExistence type="predicted"/>
<dbReference type="InterPro" id="IPR032623">
    <property type="entry name" value="FecR_N"/>
</dbReference>
<dbReference type="EMBL" id="LN609302">
    <property type="protein sequence ID" value="CEF57267.1"/>
    <property type="molecule type" value="Genomic_DNA"/>
</dbReference>
<dbReference type="EMBL" id="WOTE01000002">
    <property type="protein sequence ID" value="NHO38771.1"/>
    <property type="molecule type" value="Genomic_DNA"/>
</dbReference>
<protein>
    <submittedName>
        <fullName evidence="4">DUF4880 domain-containing protein</fullName>
    </submittedName>
</protein>
<dbReference type="InterPro" id="IPR012373">
    <property type="entry name" value="Ferrdict_sens_TM"/>
</dbReference>
<evidence type="ECO:0000259" key="2">
    <source>
        <dbReference type="Pfam" id="PF16220"/>
    </source>
</evidence>